<dbReference type="Proteomes" id="UP000054304">
    <property type="component" value="Unassembled WGS sequence"/>
</dbReference>
<dbReference type="GeneID" id="34686719"/>
<name>A0A0C7N5K1_9SACH</name>
<dbReference type="STRING" id="1245769.A0A0C7N5K1"/>
<dbReference type="EMBL" id="LN736366">
    <property type="protein sequence ID" value="CEP63223.1"/>
    <property type="molecule type" value="Genomic_DNA"/>
</dbReference>
<gene>
    <name evidence="2" type="ORF">LALA0_S07e05226g</name>
</gene>
<proteinExistence type="predicted"/>
<protein>
    <submittedName>
        <fullName evidence="2">LALA0S07e05226g1_1</fullName>
    </submittedName>
</protein>
<evidence type="ECO:0000256" key="1">
    <source>
        <dbReference type="SAM" id="MobiDB-lite"/>
    </source>
</evidence>
<dbReference type="HOGENOM" id="CLU_379947_0_0_1"/>
<evidence type="ECO:0000313" key="3">
    <source>
        <dbReference type="Proteomes" id="UP000054304"/>
    </source>
</evidence>
<dbReference type="AlphaFoldDB" id="A0A0C7N5K1"/>
<sequence length="729" mass="83484">MSVEDQWLTDHVEILRKGLFLAEKRDVNLLSLPQNSDESIPKVVVEALSSNDAAGLKQEIVLKKLFLEAAQEMDERTKVERFAILMDLSHHMKRANKVGDDANAKFWTSVFFDLFRMSLTLLQLPHGLLQFWPYVESRLHWFKAGFLNEDSLQHGQTTLSAIKAPFSKVTYQINKMLLGLRLNSKLATPAHHELSMKINLFLCDCLSPMEQANTNKRGNIAKGLPEQLWDIRNDEKDGSAFYTDFLKVKQEFIQDPVSWTFSDPEKRLSLQDYVLPVVDEILLHESDFYTQIKTRNVRLNRLNQKANVQLPHNLQALSEPQDKSHHNWSFASSGLRPLIFDEPDWDSELLMQQLQDPSNDFHRKKFLLELLITANMIKRILTDEAVRSFYRTQYDQSLRITHSHEDRNNATALRDITQIIISRVENFYDHQDQTFKSLLVDLIAGDMSLLDLKAKKSFKIFSTFTFPTGSGESIPEISYSYKSFGWIKLGNKKLDNVWKVKSGLESIDSKLPSSQETFDEIRDRYEKQDPDVSSSYHGDKTVEQWKQLRRLRPKFLFQLSNVDENTGVSGLFNSSLIQESREKKSHLPTQLQAAKDYFEAKKKRKLEPLGEADEPADKEQDTSDTKTNLTVEKTDDKIVTPSINTLERATSGEEAIPKKLPRKDSSESGDAPAEQQEPKDETTDALKTNVRVEEPNTSPVNQPIPENDKREGGSPSLDQEIAVPPSSDI</sequence>
<dbReference type="RefSeq" id="XP_022629444.1">
    <property type="nucleotide sequence ID" value="XM_022771548.1"/>
</dbReference>
<feature type="compositionally biased region" description="Basic and acidic residues" evidence="1">
    <location>
        <begin position="676"/>
        <end position="694"/>
    </location>
</feature>
<reference evidence="2 3" key="1">
    <citation type="submission" date="2014-12" db="EMBL/GenBank/DDBJ databases">
        <authorList>
            <person name="Neuveglise Cecile"/>
        </authorList>
    </citation>
    <scope>NUCLEOTIDE SEQUENCE [LARGE SCALE GENOMIC DNA]</scope>
    <source>
        <strain evidence="2 3">CBS 12615</strain>
    </source>
</reference>
<organism evidence="2 3">
    <name type="scientific">Lachancea lanzarotensis</name>
    <dbReference type="NCBI Taxonomy" id="1245769"/>
    <lineage>
        <taxon>Eukaryota</taxon>
        <taxon>Fungi</taxon>
        <taxon>Dikarya</taxon>
        <taxon>Ascomycota</taxon>
        <taxon>Saccharomycotina</taxon>
        <taxon>Saccharomycetes</taxon>
        <taxon>Saccharomycetales</taxon>
        <taxon>Saccharomycetaceae</taxon>
        <taxon>Lachancea</taxon>
    </lineage>
</organism>
<feature type="region of interest" description="Disordered" evidence="1">
    <location>
        <begin position="606"/>
        <end position="729"/>
    </location>
</feature>
<feature type="compositionally biased region" description="Basic and acidic residues" evidence="1">
    <location>
        <begin position="615"/>
        <end position="624"/>
    </location>
</feature>
<dbReference type="InterPro" id="IPR021861">
    <property type="entry name" value="THO_THOC1"/>
</dbReference>
<dbReference type="Pfam" id="PF11957">
    <property type="entry name" value="efThoc1"/>
    <property type="match status" value="1"/>
</dbReference>
<accession>A0A0C7N5K1</accession>
<keyword evidence="3" id="KW-1185">Reference proteome</keyword>
<evidence type="ECO:0000313" key="2">
    <source>
        <dbReference type="EMBL" id="CEP63223.1"/>
    </source>
</evidence>
<dbReference type="OrthoDB" id="4060917at2759"/>